<organism evidence="1 2">
    <name type="scientific">Flavobacterium plurextorum</name>
    <dbReference type="NCBI Taxonomy" id="1114867"/>
    <lineage>
        <taxon>Bacteria</taxon>
        <taxon>Pseudomonadati</taxon>
        <taxon>Bacteroidota</taxon>
        <taxon>Flavobacteriia</taxon>
        <taxon>Flavobacteriales</taxon>
        <taxon>Flavobacteriaceae</taxon>
        <taxon>Flavobacterium</taxon>
    </lineage>
</organism>
<sequence length="154" mass="17369">MKKLLLLVFAYVVSIKCKDVHHDKSSLNPVTKESQQVKNKIPLTTGCYIFNDNHNFISLEITSVEKVIKGKLIYSLWNKDKNSGTFTGHLENGILLGYYVFSSEGVESVREVAFKIKGDQLLEGYGELNAEGNAFKDVTTLHFNAEMPLKRINL</sequence>
<gene>
    <name evidence="1" type="ORF">B0A81_08745</name>
</gene>
<dbReference type="RefSeq" id="WP_089057671.1">
    <property type="nucleotide sequence ID" value="NZ_MUHD01000016.1"/>
</dbReference>
<dbReference type="EMBL" id="MUHD01000016">
    <property type="protein sequence ID" value="OXB08396.1"/>
    <property type="molecule type" value="Genomic_DNA"/>
</dbReference>
<comment type="caution">
    <text evidence="1">The sequence shown here is derived from an EMBL/GenBank/DDBJ whole genome shotgun (WGS) entry which is preliminary data.</text>
</comment>
<keyword evidence="2" id="KW-1185">Reference proteome</keyword>
<evidence type="ECO:0000313" key="1">
    <source>
        <dbReference type="EMBL" id="OXB08396.1"/>
    </source>
</evidence>
<protein>
    <submittedName>
        <fullName evidence="1">Uncharacterized protein</fullName>
    </submittedName>
</protein>
<name>A0ABX4CUW6_9FLAO</name>
<proteinExistence type="predicted"/>
<accession>A0ABX4CUW6</accession>
<dbReference type="Proteomes" id="UP000198381">
    <property type="component" value="Unassembled WGS sequence"/>
</dbReference>
<reference evidence="1 2" key="1">
    <citation type="submission" date="2016-11" db="EMBL/GenBank/DDBJ databases">
        <title>Whole genomes of Flavobacteriaceae.</title>
        <authorList>
            <person name="Stine C."/>
            <person name="Li C."/>
            <person name="Tadesse D."/>
        </authorList>
    </citation>
    <scope>NUCLEOTIDE SEQUENCE [LARGE SCALE GENOMIC DNA]</scope>
    <source>
        <strain evidence="1 2">CCUG 60112</strain>
    </source>
</reference>
<evidence type="ECO:0000313" key="2">
    <source>
        <dbReference type="Proteomes" id="UP000198381"/>
    </source>
</evidence>